<protein>
    <submittedName>
        <fullName evidence="1">Uncharacterized protein</fullName>
    </submittedName>
</protein>
<dbReference type="KEGG" id="csto:CGC58_11430"/>
<dbReference type="AlphaFoldDB" id="A0A250G218"/>
<dbReference type="PROSITE" id="PS51257">
    <property type="entry name" value="PROKAR_LIPOPROTEIN"/>
    <property type="match status" value="1"/>
</dbReference>
<gene>
    <name evidence="1" type="ORF">CGC58_11430</name>
</gene>
<accession>A0A250G218</accession>
<dbReference type="OrthoDB" id="1424363at2"/>
<name>A0A250G218_9FLAO</name>
<dbReference type="RefSeq" id="WP_095896830.1">
    <property type="nucleotide sequence ID" value="NZ_CP022387.1"/>
</dbReference>
<reference evidence="2" key="1">
    <citation type="submission" date="2017-06" db="EMBL/GenBank/DDBJ databases">
        <title>Capnocytophaga spp. assemblies.</title>
        <authorList>
            <person name="Gulvik C.A."/>
        </authorList>
    </citation>
    <scope>NUCLEOTIDE SEQUENCE [LARGE SCALE GENOMIC DNA]</scope>
    <source>
        <strain evidence="2">H2177</strain>
    </source>
</reference>
<proteinExistence type="predicted"/>
<evidence type="ECO:0000313" key="2">
    <source>
        <dbReference type="Proteomes" id="UP000217348"/>
    </source>
</evidence>
<evidence type="ECO:0000313" key="1">
    <source>
        <dbReference type="EMBL" id="ATA90286.1"/>
    </source>
</evidence>
<organism evidence="1 2">
    <name type="scientific">Capnocytophaga stomatis</name>
    <dbReference type="NCBI Taxonomy" id="1848904"/>
    <lineage>
        <taxon>Bacteria</taxon>
        <taxon>Pseudomonadati</taxon>
        <taxon>Bacteroidota</taxon>
        <taxon>Flavobacteriia</taxon>
        <taxon>Flavobacteriales</taxon>
        <taxon>Flavobacteriaceae</taxon>
        <taxon>Capnocytophaga</taxon>
    </lineage>
</organism>
<sequence length="340" mass="40691">MKKKWIIVVVAIVACWGIYKSIKYVMLQEELRQYKFLHENPGSKNYEVVELIPRNQKLYKLRLDTIGKKLLISGVPYEEWRERDNDAYTSIKTDFEGNIVGYPDGGGRFLLNDGTILSSTKGYNNSFVSDDATWYPLIQLPFEFKIGYYTEEYKRYVHQDLDKWFKIFKDLYDKAEYVHLDHDDYFFKYRGKWYWMKYPSKEVGYDDDAAYQRILAFTAQYPAREPASRFIELTTPVDPFDQWGYDVRVRKYEPVDEQGGNWFNPISYSAGYFYYALVLDKDEFIYIKRYSAYDPRTFIYEVPEKYSGYRGKVLFMMQEPRESDPEAYGGLYVIRPRKKK</sequence>
<dbReference type="EMBL" id="CP022387">
    <property type="protein sequence ID" value="ATA90286.1"/>
    <property type="molecule type" value="Genomic_DNA"/>
</dbReference>
<dbReference type="Proteomes" id="UP000217348">
    <property type="component" value="Chromosome"/>
</dbReference>